<dbReference type="InterPro" id="IPR036876">
    <property type="entry name" value="UVR_dom_sf"/>
</dbReference>
<gene>
    <name evidence="2" type="primary">uvrC_15</name>
    <name evidence="2" type="ORF">GALL_475660</name>
</gene>
<dbReference type="SUPFAM" id="SSF46600">
    <property type="entry name" value="C-terminal UvrC-binding domain of UvrB"/>
    <property type="match status" value="1"/>
</dbReference>
<organism evidence="2">
    <name type="scientific">mine drainage metagenome</name>
    <dbReference type="NCBI Taxonomy" id="410659"/>
    <lineage>
        <taxon>unclassified sequences</taxon>
        <taxon>metagenomes</taxon>
        <taxon>ecological metagenomes</taxon>
    </lineage>
</organism>
<feature type="domain" description="UVR" evidence="1">
    <location>
        <begin position="152"/>
        <end position="178"/>
    </location>
</feature>
<evidence type="ECO:0000259" key="1">
    <source>
        <dbReference type="Pfam" id="PF02151"/>
    </source>
</evidence>
<proteinExistence type="predicted"/>
<dbReference type="AlphaFoldDB" id="A0A1J5PHY0"/>
<reference evidence="2" key="1">
    <citation type="submission" date="2016-10" db="EMBL/GenBank/DDBJ databases">
        <title>Sequence of Gallionella enrichment culture.</title>
        <authorList>
            <person name="Poehlein A."/>
            <person name="Muehling M."/>
            <person name="Daniel R."/>
        </authorList>
    </citation>
    <scope>NUCLEOTIDE SEQUENCE</scope>
</reference>
<protein>
    <submittedName>
        <fullName evidence="2">UvrABC system protein C</fullName>
    </submittedName>
</protein>
<dbReference type="PANTHER" id="PTHR30562:SF1">
    <property type="entry name" value="UVRABC SYSTEM PROTEIN C"/>
    <property type="match status" value="1"/>
</dbReference>
<comment type="caution">
    <text evidence="2">The sequence shown here is derived from an EMBL/GenBank/DDBJ whole genome shotgun (WGS) entry which is preliminary data.</text>
</comment>
<dbReference type="InterPro" id="IPR001943">
    <property type="entry name" value="UVR_dom"/>
</dbReference>
<name>A0A1J5PHY0_9ZZZZ</name>
<sequence length="312" mass="34770">MLNLVESITTIPCATALEAQVRELRLINERQPTYNRRSKRQDRAVWLTLTDETFPRLSIVRGAESLRDERGWMGPFASRLEAEEVVLAIYESQAIRQCTLRITTRSQAHGSTCALFDMGRCGAPCTGVQSQDNYAQIVAQTRTLMRIDSAPVLKQLDAKMAAFSAEQRYEEAALIRNRRTALHRAASRGSRIRSLTKVAHLVAGRRTFDGGWEFICVRYGRLTGSAVCAPGFDPEPTIEALVMTAEVLVERDQVLPHSSHEECERILDWLEIAGTQLFDLDGLWTSPVNGSAVPRQSTEGAVAGLLDAQRLR</sequence>
<dbReference type="PANTHER" id="PTHR30562">
    <property type="entry name" value="UVRC/OXIDOREDUCTASE"/>
    <property type="match status" value="1"/>
</dbReference>
<dbReference type="GO" id="GO:0009380">
    <property type="term" value="C:excinuclease repair complex"/>
    <property type="evidence" value="ECO:0007669"/>
    <property type="project" value="TreeGrafter"/>
</dbReference>
<dbReference type="Pfam" id="PF02151">
    <property type="entry name" value="UVR"/>
    <property type="match status" value="1"/>
</dbReference>
<dbReference type="EMBL" id="MLJW01004011">
    <property type="protein sequence ID" value="OIQ70818.1"/>
    <property type="molecule type" value="Genomic_DNA"/>
</dbReference>
<dbReference type="InterPro" id="IPR050066">
    <property type="entry name" value="UvrABC_protein_C"/>
</dbReference>
<accession>A0A1J5PHY0</accession>
<evidence type="ECO:0000313" key="2">
    <source>
        <dbReference type="EMBL" id="OIQ70818.1"/>
    </source>
</evidence>
<dbReference type="GO" id="GO:0006974">
    <property type="term" value="P:DNA damage response"/>
    <property type="evidence" value="ECO:0007669"/>
    <property type="project" value="TreeGrafter"/>
</dbReference>